<keyword evidence="2" id="KW-0238">DNA-binding</keyword>
<dbReference type="InterPro" id="IPR012416">
    <property type="entry name" value="CBP60"/>
</dbReference>
<name>A0A8T0P7X8_PANVG</name>
<dbReference type="GO" id="GO:0003700">
    <property type="term" value="F:DNA-binding transcription factor activity"/>
    <property type="evidence" value="ECO:0007669"/>
    <property type="project" value="TreeGrafter"/>
</dbReference>
<dbReference type="EMBL" id="CM029052">
    <property type="protein sequence ID" value="KAG2558281.1"/>
    <property type="molecule type" value="Genomic_DNA"/>
</dbReference>
<feature type="domain" description="NAC" evidence="6">
    <location>
        <begin position="597"/>
        <end position="748"/>
    </location>
</feature>
<dbReference type="InterPro" id="IPR036093">
    <property type="entry name" value="NAC_dom_sf"/>
</dbReference>
<dbReference type="GO" id="GO:0005516">
    <property type="term" value="F:calmodulin binding"/>
    <property type="evidence" value="ECO:0007669"/>
    <property type="project" value="InterPro"/>
</dbReference>
<dbReference type="PANTHER" id="PTHR31713">
    <property type="entry name" value="OS02G0177800 PROTEIN"/>
    <property type="match status" value="1"/>
</dbReference>
<organism evidence="7 8">
    <name type="scientific">Panicum virgatum</name>
    <name type="common">Blackwell switchgrass</name>
    <dbReference type="NCBI Taxonomy" id="38727"/>
    <lineage>
        <taxon>Eukaryota</taxon>
        <taxon>Viridiplantae</taxon>
        <taxon>Streptophyta</taxon>
        <taxon>Embryophyta</taxon>
        <taxon>Tracheophyta</taxon>
        <taxon>Spermatophyta</taxon>
        <taxon>Magnoliopsida</taxon>
        <taxon>Liliopsida</taxon>
        <taxon>Poales</taxon>
        <taxon>Poaceae</taxon>
        <taxon>PACMAD clade</taxon>
        <taxon>Panicoideae</taxon>
        <taxon>Panicodae</taxon>
        <taxon>Paniceae</taxon>
        <taxon>Panicinae</taxon>
        <taxon>Panicum</taxon>
        <taxon>Panicum sect. Hiantes</taxon>
    </lineage>
</organism>
<keyword evidence="8" id="KW-1185">Reference proteome</keyword>
<protein>
    <recommendedName>
        <fullName evidence="6">NAC domain-containing protein</fullName>
    </recommendedName>
</protein>
<dbReference type="InterPro" id="IPR003441">
    <property type="entry name" value="NAC-dom"/>
</dbReference>
<dbReference type="AlphaFoldDB" id="A0A8T0P7X8"/>
<comment type="caution">
    <text evidence="7">The sequence shown here is derived from an EMBL/GenBank/DDBJ whole genome shotgun (WGS) entry which is preliminary data.</text>
</comment>
<evidence type="ECO:0000256" key="2">
    <source>
        <dbReference type="ARBA" id="ARBA00023125"/>
    </source>
</evidence>
<evidence type="ECO:0000256" key="3">
    <source>
        <dbReference type="ARBA" id="ARBA00023163"/>
    </source>
</evidence>
<dbReference type="Gene3D" id="2.170.150.80">
    <property type="entry name" value="NAC domain"/>
    <property type="match status" value="1"/>
</dbReference>
<dbReference type="GO" id="GO:0043565">
    <property type="term" value="F:sequence-specific DNA binding"/>
    <property type="evidence" value="ECO:0007669"/>
    <property type="project" value="TreeGrafter"/>
</dbReference>
<evidence type="ECO:0000313" key="8">
    <source>
        <dbReference type="Proteomes" id="UP000823388"/>
    </source>
</evidence>
<dbReference type="PANTHER" id="PTHR31713:SF80">
    <property type="entry name" value="HMA DOMAIN-CONTAINING PROTEIN"/>
    <property type="match status" value="1"/>
</dbReference>
<feature type="compositionally biased region" description="Polar residues" evidence="5">
    <location>
        <begin position="42"/>
        <end position="53"/>
    </location>
</feature>
<evidence type="ECO:0000313" key="7">
    <source>
        <dbReference type="EMBL" id="KAG2558281.1"/>
    </source>
</evidence>
<sequence length="778" mass="87622">MLEWIKEGTKKLTEDTSKMQKQLNKLTESHNELRKQLELHINGSSGDDSSAPRSETKHAQQPPKYRLEFTCEVNDEIEKGQIIDTKNNGKTISVVLYDDHNQIVATGPFASASVMLVVVNGGFNQHGNQYTWSRKDFERNIKRPRQGNSVMEDEHHPVESTVSNCVFKLDGGVKGHSDATILYNSSNKKVRLGVMVLSPTDERVLEGLSNLFFVRGHDRPARQCNPHNSGLKRLKHKARVGYGYQERNGSMLIVQNPSVTNLVQPEESTAGTPLFPGNTFTEASASIPQHQFSHLGTTNIGIASATYNLPAGNEQLLLSGGNFAHPDLVSHDYSTGSENFPNATKGTHFNMDQIALPVQLLWDVPNVESTKRWSLLDQLMPLYSCAQKYTNYDSPTMGIMPKLYVSLAIIPKQVTQSRRKRGVLIELLELEDSDEKRPRKRKSHTKYRLRFVNKVNEAYYTMNPIKADDGSHLKVALFDENDMKITFGPLSSASVEVVALHGDFNVNGQDYWTSEEFSHCVVCPWHRKEASVLGGDRILVLAEGEACLGNAFFQVTSFLARTGKFKMGVMLASVQEERIQEGISEPLLVKDRQLEGLPPAFRFHPTDEELILHYLCNRATIPEVDIYNMQPWDLPARAKFGDCEWYLSCFPKKEWHIFCHRKYPISSGYWMATGKARRLTLSGAAGKMLGSKRRLVFHLPSGKMTGWVMHEYHLPDNTTLRSIISSTTASSSTSSTRDEWVLCRIFKKTDLLQPSPFLDDDAPVSPLRDCRLQAFLSV</sequence>
<evidence type="ECO:0000256" key="5">
    <source>
        <dbReference type="SAM" id="MobiDB-lite"/>
    </source>
</evidence>
<dbReference type="Pfam" id="PF07887">
    <property type="entry name" value="Calmodulin_bind"/>
    <property type="match status" value="2"/>
</dbReference>
<proteinExistence type="predicted"/>
<gene>
    <name evidence="7" type="ORF">PVAP13_8NG113600</name>
</gene>
<dbReference type="Proteomes" id="UP000823388">
    <property type="component" value="Chromosome 8N"/>
</dbReference>
<dbReference type="SUPFAM" id="SSF101941">
    <property type="entry name" value="NAC domain"/>
    <property type="match status" value="1"/>
</dbReference>
<accession>A0A8T0P7X8</accession>
<keyword evidence="3" id="KW-0804">Transcription</keyword>
<evidence type="ECO:0000259" key="6">
    <source>
        <dbReference type="PROSITE" id="PS51005"/>
    </source>
</evidence>
<keyword evidence="1" id="KW-0805">Transcription regulation</keyword>
<dbReference type="GO" id="GO:0005634">
    <property type="term" value="C:nucleus"/>
    <property type="evidence" value="ECO:0007669"/>
    <property type="project" value="TreeGrafter"/>
</dbReference>
<dbReference type="GO" id="GO:0080142">
    <property type="term" value="P:regulation of salicylic acid biosynthetic process"/>
    <property type="evidence" value="ECO:0007669"/>
    <property type="project" value="TreeGrafter"/>
</dbReference>
<feature type="region of interest" description="Disordered" evidence="5">
    <location>
        <begin position="41"/>
        <end position="64"/>
    </location>
</feature>
<reference evidence="7" key="1">
    <citation type="submission" date="2020-05" db="EMBL/GenBank/DDBJ databases">
        <title>WGS assembly of Panicum virgatum.</title>
        <authorList>
            <person name="Lovell J.T."/>
            <person name="Jenkins J."/>
            <person name="Shu S."/>
            <person name="Juenger T.E."/>
            <person name="Schmutz J."/>
        </authorList>
    </citation>
    <scope>NUCLEOTIDE SEQUENCE</scope>
    <source>
        <strain evidence="7">AP13</strain>
    </source>
</reference>
<dbReference type="PROSITE" id="PS51005">
    <property type="entry name" value="NAC"/>
    <property type="match status" value="1"/>
</dbReference>
<dbReference type="Pfam" id="PF02365">
    <property type="entry name" value="NAM"/>
    <property type="match status" value="1"/>
</dbReference>
<evidence type="ECO:0000256" key="4">
    <source>
        <dbReference type="ARBA" id="ARBA00023242"/>
    </source>
</evidence>
<evidence type="ECO:0000256" key="1">
    <source>
        <dbReference type="ARBA" id="ARBA00023015"/>
    </source>
</evidence>
<dbReference type="InterPro" id="IPR046831">
    <property type="entry name" value="Calmodulin_bind_N"/>
</dbReference>
<keyword evidence="4" id="KW-0539">Nucleus</keyword>